<accession>A0ABQ4TRJ2</accession>
<evidence type="ECO:0000313" key="1">
    <source>
        <dbReference type="EMBL" id="GJE57317.1"/>
    </source>
</evidence>
<protein>
    <submittedName>
        <fullName evidence="1">Uncharacterized protein</fullName>
    </submittedName>
</protein>
<comment type="caution">
    <text evidence="1">The sequence shown here is derived from an EMBL/GenBank/DDBJ whole genome shotgun (WGS) entry which is preliminary data.</text>
</comment>
<name>A0ABQ4TRJ2_9HYPH</name>
<organism evidence="1 2">
    <name type="scientific">Methylobacterium thuringiense</name>
    <dbReference type="NCBI Taxonomy" id="1003091"/>
    <lineage>
        <taxon>Bacteria</taxon>
        <taxon>Pseudomonadati</taxon>
        <taxon>Pseudomonadota</taxon>
        <taxon>Alphaproteobacteria</taxon>
        <taxon>Hyphomicrobiales</taxon>
        <taxon>Methylobacteriaceae</taxon>
        <taxon>Methylobacterium</taxon>
    </lineage>
</organism>
<reference evidence="1" key="2">
    <citation type="submission" date="2021-08" db="EMBL/GenBank/DDBJ databases">
        <authorList>
            <person name="Tani A."/>
            <person name="Ola A."/>
            <person name="Ogura Y."/>
            <person name="Katsura K."/>
            <person name="Hayashi T."/>
        </authorList>
    </citation>
    <scope>NUCLEOTIDE SEQUENCE</scope>
    <source>
        <strain evidence="1">DSM 23674</strain>
    </source>
</reference>
<gene>
    <name evidence="1" type="ORF">EKPJFOCH_3831</name>
</gene>
<proteinExistence type="predicted"/>
<sequence length="88" mass="9700">MVREEMKPGLSCDSDPFATLRDAASAAARNLGLDADAQHLSPEHWQRVLAAVEARIRMRGLEVPADWREDLAMQMGRAGLDTPNEPES</sequence>
<dbReference type="EMBL" id="BPRA01000021">
    <property type="protein sequence ID" value="GJE57317.1"/>
    <property type="molecule type" value="Genomic_DNA"/>
</dbReference>
<reference evidence="1" key="1">
    <citation type="journal article" date="2021" name="Front. Microbiol.">
        <title>Comprehensive Comparative Genomics and Phenotyping of Methylobacterium Species.</title>
        <authorList>
            <person name="Alessa O."/>
            <person name="Ogura Y."/>
            <person name="Fujitani Y."/>
            <person name="Takami H."/>
            <person name="Hayashi T."/>
            <person name="Sahin N."/>
            <person name="Tani A."/>
        </authorList>
    </citation>
    <scope>NUCLEOTIDE SEQUENCE</scope>
    <source>
        <strain evidence="1">DSM 23674</strain>
    </source>
</reference>
<keyword evidence="2" id="KW-1185">Reference proteome</keyword>
<dbReference type="Proteomes" id="UP001055101">
    <property type="component" value="Unassembled WGS sequence"/>
</dbReference>
<evidence type="ECO:0000313" key="2">
    <source>
        <dbReference type="Proteomes" id="UP001055101"/>
    </source>
</evidence>